<dbReference type="AlphaFoldDB" id="A0A917ZRG2"/>
<evidence type="ECO:0000313" key="1">
    <source>
        <dbReference type="EMBL" id="GGO89154.1"/>
    </source>
</evidence>
<dbReference type="EMBL" id="BMLT01000021">
    <property type="protein sequence ID" value="GGO89154.1"/>
    <property type="molecule type" value="Genomic_DNA"/>
</dbReference>
<reference evidence="1 2" key="1">
    <citation type="journal article" date="2014" name="Int. J. Syst. Evol. Microbiol.">
        <title>Complete genome sequence of Corynebacterium casei LMG S-19264T (=DSM 44701T), isolated from a smear-ripened cheese.</title>
        <authorList>
            <consortium name="US DOE Joint Genome Institute (JGI-PGF)"/>
            <person name="Walter F."/>
            <person name="Albersmeier A."/>
            <person name="Kalinowski J."/>
            <person name="Ruckert C."/>
        </authorList>
    </citation>
    <scope>NUCLEOTIDE SEQUENCE [LARGE SCALE GENOMIC DNA]</scope>
    <source>
        <strain evidence="1 2">CGMCC 1.7286</strain>
    </source>
</reference>
<name>A0A917ZRG2_9GAMM</name>
<dbReference type="RefSeq" id="WP_188863014.1">
    <property type="nucleotide sequence ID" value="NZ_BMLT01000021.1"/>
</dbReference>
<dbReference type="Proteomes" id="UP000599578">
    <property type="component" value="Unassembled WGS sequence"/>
</dbReference>
<protein>
    <submittedName>
        <fullName evidence="1">Uncharacterized protein</fullName>
    </submittedName>
</protein>
<evidence type="ECO:0000313" key="2">
    <source>
        <dbReference type="Proteomes" id="UP000599578"/>
    </source>
</evidence>
<accession>A0A917ZRG2</accession>
<sequence>MTTCERIYRSKRIQGHPVQYLATALLIKYLMARYPWSWQRRNERKKRDPQQLDATEFLVLHIRNEEARITA</sequence>
<comment type="caution">
    <text evidence="1">The sequence shown here is derived from an EMBL/GenBank/DDBJ whole genome shotgun (WGS) entry which is preliminary data.</text>
</comment>
<keyword evidence="2" id="KW-1185">Reference proteome</keyword>
<proteinExistence type="predicted"/>
<gene>
    <name evidence="1" type="ORF">GCM10011348_46240</name>
</gene>
<organism evidence="1 2">
    <name type="scientific">Marinobacterium nitratireducens</name>
    <dbReference type="NCBI Taxonomy" id="518897"/>
    <lineage>
        <taxon>Bacteria</taxon>
        <taxon>Pseudomonadati</taxon>
        <taxon>Pseudomonadota</taxon>
        <taxon>Gammaproteobacteria</taxon>
        <taxon>Oceanospirillales</taxon>
        <taxon>Oceanospirillaceae</taxon>
        <taxon>Marinobacterium</taxon>
    </lineage>
</organism>